<protein>
    <submittedName>
        <fullName evidence="3">M15 family metallopeptidase</fullName>
        <ecNumber evidence="3">3.4.-.-</ecNumber>
    </submittedName>
</protein>
<reference evidence="3 4" key="1">
    <citation type="submission" date="2024-10" db="EMBL/GenBank/DDBJ databases">
        <title>The Natural Products Discovery Center: Release of the First 8490 Sequenced Strains for Exploring Actinobacteria Biosynthetic Diversity.</title>
        <authorList>
            <person name="Kalkreuter E."/>
            <person name="Kautsar S.A."/>
            <person name="Yang D."/>
            <person name="Bader C.D."/>
            <person name="Teijaro C.N."/>
            <person name="Fluegel L."/>
            <person name="Davis C.M."/>
            <person name="Simpson J.R."/>
            <person name="Lauterbach L."/>
            <person name="Steele A.D."/>
            <person name="Gui C."/>
            <person name="Meng S."/>
            <person name="Li G."/>
            <person name="Viehrig K."/>
            <person name="Ye F."/>
            <person name="Su P."/>
            <person name="Kiefer A.F."/>
            <person name="Nichols A."/>
            <person name="Cepeda A.J."/>
            <person name="Yan W."/>
            <person name="Fan B."/>
            <person name="Jiang Y."/>
            <person name="Adhikari A."/>
            <person name="Zheng C.-J."/>
            <person name="Schuster L."/>
            <person name="Cowan T.M."/>
            <person name="Smanski M.J."/>
            <person name="Chevrette M.G."/>
            <person name="De Carvalho L.P.S."/>
            <person name="Shen B."/>
        </authorList>
    </citation>
    <scope>NUCLEOTIDE SEQUENCE [LARGE SCALE GENOMIC DNA]</scope>
    <source>
        <strain evidence="3 4">NPDC053399</strain>
    </source>
</reference>
<evidence type="ECO:0000313" key="4">
    <source>
        <dbReference type="Proteomes" id="UP001614394"/>
    </source>
</evidence>
<dbReference type="GO" id="GO:0016787">
    <property type="term" value="F:hydrolase activity"/>
    <property type="evidence" value="ECO:0007669"/>
    <property type="project" value="UniProtKB-KW"/>
</dbReference>
<gene>
    <name evidence="3" type="ORF">ACIGXA_16390</name>
</gene>
<name>A0ABW8C6P5_9ACTN</name>
<comment type="caution">
    <text evidence="3">The sequence shown here is derived from an EMBL/GenBank/DDBJ whole genome shotgun (WGS) entry which is preliminary data.</text>
</comment>
<sequence>MRPSRSTAHRLGALALAAALLGGWPQAIAAAAPEPALDATVEAVPPEKLVDTYHAGCPVGPEDLRLIRMNYWGYDGTVHPGELIVHKNVVDPVVEVFTKAFAARFPIARMQVMADFHGDDEAAMRADNTSAFNCRQVTGDPGTESQHSYGDAIDINTVENPYVDVNGQVHPGEAVGFLDRDQAVPGMIRPGDIVHSAMQAIGWQWGGRWDNPDYQHFSRNGRSL</sequence>
<keyword evidence="1" id="KW-0732">Signal</keyword>
<keyword evidence="4" id="KW-1185">Reference proteome</keyword>
<organism evidence="3 4">
    <name type="scientific">Streptomyces fildesensis</name>
    <dbReference type="NCBI Taxonomy" id="375757"/>
    <lineage>
        <taxon>Bacteria</taxon>
        <taxon>Bacillati</taxon>
        <taxon>Actinomycetota</taxon>
        <taxon>Actinomycetes</taxon>
        <taxon>Kitasatosporales</taxon>
        <taxon>Streptomycetaceae</taxon>
        <taxon>Streptomyces</taxon>
    </lineage>
</organism>
<dbReference type="InterPro" id="IPR039561">
    <property type="entry name" value="Peptidase_M15C"/>
</dbReference>
<dbReference type="Gene3D" id="3.30.1380.10">
    <property type="match status" value="1"/>
</dbReference>
<feature type="chain" id="PRO_5046009674" evidence="1">
    <location>
        <begin position="30"/>
        <end position="224"/>
    </location>
</feature>
<keyword evidence="3" id="KW-0378">Hydrolase</keyword>
<dbReference type="InterPro" id="IPR009045">
    <property type="entry name" value="Zn_M74/Hedgehog-like"/>
</dbReference>
<dbReference type="SUPFAM" id="SSF55166">
    <property type="entry name" value="Hedgehog/DD-peptidase"/>
    <property type="match status" value="1"/>
</dbReference>
<accession>A0ABW8C6P5</accession>
<proteinExistence type="predicted"/>
<dbReference type="Proteomes" id="UP001614394">
    <property type="component" value="Unassembled WGS sequence"/>
</dbReference>
<evidence type="ECO:0000259" key="2">
    <source>
        <dbReference type="Pfam" id="PF13539"/>
    </source>
</evidence>
<feature type="signal peptide" evidence="1">
    <location>
        <begin position="1"/>
        <end position="29"/>
    </location>
</feature>
<evidence type="ECO:0000256" key="1">
    <source>
        <dbReference type="SAM" id="SignalP"/>
    </source>
</evidence>
<dbReference type="EC" id="3.4.-.-" evidence="3"/>
<dbReference type="RefSeq" id="WP_399649278.1">
    <property type="nucleotide sequence ID" value="NZ_JBITYG010000004.1"/>
</dbReference>
<evidence type="ECO:0000313" key="3">
    <source>
        <dbReference type="EMBL" id="MFI9102097.1"/>
    </source>
</evidence>
<feature type="domain" description="Peptidase M15C" evidence="2">
    <location>
        <begin position="141"/>
        <end position="218"/>
    </location>
</feature>
<dbReference type="EMBL" id="JBITYG010000004">
    <property type="protein sequence ID" value="MFI9102097.1"/>
    <property type="molecule type" value="Genomic_DNA"/>
</dbReference>
<dbReference type="Pfam" id="PF13539">
    <property type="entry name" value="Peptidase_M15_4"/>
    <property type="match status" value="1"/>
</dbReference>